<sequence length="527" mass="58308">MAIVLRLQGLTFEAEADDIREFFHGLWIPQGAVHITGGDLGEAFIIFSSEQDGQLAMRRSGNVLKGSHVTLHISSPAELKEKLVLSLKQDSTKLKDSPETQSVDSTKQSCEKVEPLSNSQPDAATLLLALCIALNNGMETKTQTTSTKEDPNSSKPLINSQTTQTSHSPSPTALSPSLSTTDSDKVEKEQLKMEASVCNPGYLRLYGLPHIITKAEIRHFLHGLCVQQVLVNVRLGERRGCLVKVASEDEVEVGLQRNGKTFRTFPVEIKKATVKQWTYATMKPKGSPQQIQTVTLSPEVHLDQKEACISTCKRPHSGDQFPKTFKKKREEYYIMVRNLQPSMNKTAIKTLLGCSHLPNSKVQHLLDKNLMRTSTAFVAFDLVEDYVSAMNLSGSRFGTLVLDVSSITREKMMSQLCSNRKIMDKPKWPHSGLSKTCVYVRNLPADVSLVQVQDIFQQFLVAKEDVTLLRDNKGNGLGEAVVLFGTEATARETLSLHRGSFLGNEILLTLITPQQRGSMLSGQSLND</sequence>
<dbReference type="Pfam" id="PF00076">
    <property type="entry name" value="RRM_1"/>
    <property type="match status" value="1"/>
</dbReference>
<comment type="caution">
    <text evidence="6">The sequence shown here is derived from an EMBL/GenBank/DDBJ whole genome shotgun (WGS) entry which is preliminary data.</text>
</comment>
<evidence type="ECO:0000256" key="3">
    <source>
        <dbReference type="PROSITE-ProRule" id="PRU00176"/>
    </source>
</evidence>
<dbReference type="InterPro" id="IPR035979">
    <property type="entry name" value="RBD_domain_sf"/>
</dbReference>
<gene>
    <name evidence="6" type="ORF">AALO_G00185300</name>
</gene>
<evidence type="ECO:0000313" key="6">
    <source>
        <dbReference type="EMBL" id="KAG5271893.1"/>
    </source>
</evidence>
<feature type="compositionally biased region" description="Polar residues" evidence="4">
    <location>
        <begin position="99"/>
        <end position="108"/>
    </location>
</feature>
<feature type="region of interest" description="Disordered" evidence="4">
    <location>
        <begin position="90"/>
        <end position="116"/>
    </location>
</feature>
<evidence type="ECO:0000259" key="5">
    <source>
        <dbReference type="PROSITE" id="PS50102"/>
    </source>
</evidence>
<dbReference type="AlphaFoldDB" id="A0AAV6G9T9"/>
<accession>A0AAV6G9T9</accession>
<evidence type="ECO:0000256" key="1">
    <source>
        <dbReference type="ARBA" id="ARBA00022737"/>
    </source>
</evidence>
<dbReference type="PROSITE" id="PS50102">
    <property type="entry name" value="RRM"/>
    <property type="match status" value="1"/>
</dbReference>
<dbReference type="InterPro" id="IPR050666">
    <property type="entry name" value="ESRP"/>
</dbReference>
<dbReference type="EMBL" id="JADWDJ010000013">
    <property type="protein sequence ID" value="KAG5271893.1"/>
    <property type="molecule type" value="Genomic_DNA"/>
</dbReference>
<evidence type="ECO:0000256" key="4">
    <source>
        <dbReference type="SAM" id="MobiDB-lite"/>
    </source>
</evidence>
<dbReference type="InterPro" id="IPR012677">
    <property type="entry name" value="Nucleotide-bd_a/b_plait_sf"/>
</dbReference>
<evidence type="ECO:0000256" key="2">
    <source>
        <dbReference type="ARBA" id="ARBA00022884"/>
    </source>
</evidence>
<dbReference type="Proteomes" id="UP000823561">
    <property type="component" value="Chromosome 13"/>
</dbReference>
<feature type="compositionally biased region" description="Low complexity" evidence="4">
    <location>
        <begin position="160"/>
        <end position="181"/>
    </location>
</feature>
<keyword evidence="1" id="KW-0677">Repeat</keyword>
<organism evidence="6 7">
    <name type="scientific">Alosa alosa</name>
    <name type="common">allis shad</name>
    <dbReference type="NCBI Taxonomy" id="278164"/>
    <lineage>
        <taxon>Eukaryota</taxon>
        <taxon>Metazoa</taxon>
        <taxon>Chordata</taxon>
        <taxon>Craniata</taxon>
        <taxon>Vertebrata</taxon>
        <taxon>Euteleostomi</taxon>
        <taxon>Actinopterygii</taxon>
        <taxon>Neopterygii</taxon>
        <taxon>Teleostei</taxon>
        <taxon>Clupei</taxon>
        <taxon>Clupeiformes</taxon>
        <taxon>Clupeoidei</taxon>
        <taxon>Clupeidae</taxon>
        <taxon>Alosa</taxon>
    </lineage>
</organism>
<dbReference type="GO" id="GO:0003723">
    <property type="term" value="F:RNA binding"/>
    <property type="evidence" value="ECO:0007669"/>
    <property type="project" value="UniProtKB-UniRule"/>
</dbReference>
<name>A0AAV6G9T9_9TELE</name>
<reference evidence="6" key="1">
    <citation type="submission" date="2020-10" db="EMBL/GenBank/DDBJ databases">
        <title>Chromosome-scale genome assembly of the Allis shad, Alosa alosa.</title>
        <authorList>
            <person name="Margot Z."/>
            <person name="Christophe K."/>
            <person name="Cabau C."/>
            <person name="Louis A."/>
            <person name="Berthelot C."/>
            <person name="Parey E."/>
            <person name="Roest Crollius H."/>
            <person name="Montfort J."/>
            <person name="Robinson-Rechavi M."/>
            <person name="Bucao C."/>
            <person name="Bouchez O."/>
            <person name="Gislard M."/>
            <person name="Lluch J."/>
            <person name="Milhes M."/>
            <person name="Lampietro C."/>
            <person name="Lopez Roques C."/>
            <person name="Donnadieu C."/>
            <person name="Braasch I."/>
            <person name="Desvignes T."/>
            <person name="Postlethwait J."/>
            <person name="Bobe J."/>
            <person name="Guiguen Y."/>
        </authorList>
    </citation>
    <scope>NUCLEOTIDE SEQUENCE</scope>
    <source>
        <strain evidence="6">M-15738</strain>
        <tissue evidence="6">Blood</tissue>
    </source>
</reference>
<dbReference type="SMART" id="SM00360">
    <property type="entry name" value="RRM"/>
    <property type="match status" value="4"/>
</dbReference>
<evidence type="ECO:0000313" key="7">
    <source>
        <dbReference type="Proteomes" id="UP000823561"/>
    </source>
</evidence>
<feature type="domain" description="RRM" evidence="5">
    <location>
        <begin position="436"/>
        <end position="513"/>
    </location>
</feature>
<dbReference type="Gene3D" id="3.30.70.330">
    <property type="match status" value="4"/>
</dbReference>
<dbReference type="InterPro" id="IPR000504">
    <property type="entry name" value="RRM_dom"/>
</dbReference>
<proteinExistence type="predicted"/>
<protein>
    <recommendedName>
        <fullName evidence="5">RRM domain-containing protein</fullName>
    </recommendedName>
</protein>
<keyword evidence="2 3" id="KW-0694">RNA-binding</keyword>
<dbReference type="PANTHER" id="PTHR13976">
    <property type="entry name" value="HETEROGENEOUS NUCLEAR RIBONUCLEOPROTEIN-RELATED"/>
    <property type="match status" value="1"/>
</dbReference>
<feature type="region of interest" description="Disordered" evidence="4">
    <location>
        <begin position="142"/>
        <end position="185"/>
    </location>
</feature>
<dbReference type="SUPFAM" id="SSF54928">
    <property type="entry name" value="RNA-binding domain, RBD"/>
    <property type="match status" value="4"/>
</dbReference>
<keyword evidence="7" id="KW-1185">Reference proteome</keyword>